<proteinExistence type="predicted"/>
<feature type="domain" description="Transposase IS66 C-terminal" evidence="1">
    <location>
        <begin position="18"/>
        <end position="59"/>
    </location>
</feature>
<evidence type="ECO:0000259" key="1">
    <source>
        <dbReference type="Pfam" id="PF13817"/>
    </source>
</evidence>
<protein>
    <submittedName>
        <fullName evidence="2">Transposase domain-containing protein</fullName>
    </submittedName>
</protein>
<dbReference type="EMBL" id="JAJEPS010000004">
    <property type="protein sequence ID" value="MCC2125807.1"/>
    <property type="molecule type" value="Genomic_DNA"/>
</dbReference>
<accession>A0AAE3A4A3</accession>
<dbReference type="Proteomes" id="UP001198220">
    <property type="component" value="Unassembled WGS sequence"/>
</dbReference>
<sequence>MNTVRGADASAIIYNVTETARANGLNVYYYMKHLLTELTQVVRADGSIDEKDLEPLMPWSKDLPAECYKRRK</sequence>
<evidence type="ECO:0000313" key="2">
    <source>
        <dbReference type="EMBL" id="MCC2125807.1"/>
    </source>
</evidence>
<name>A0AAE3A4A3_9FIRM</name>
<dbReference type="Pfam" id="PF13817">
    <property type="entry name" value="DDE_Tnp_IS66_C"/>
    <property type="match status" value="1"/>
</dbReference>
<comment type="caution">
    <text evidence="2">The sequence shown here is derived from an EMBL/GenBank/DDBJ whole genome shotgun (WGS) entry which is preliminary data.</text>
</comment>
<gene>
    <name evidence="2" type="ORF">LKD36_06390</name>
</gene>
<organism evidence="2 3">
    <name type="scientific">Hominiventricola filiformis</name>
    <dbReference type="NCBI Taxonomy" id="2885352"/>
    <lineage>
        <taxon>Bacteria</taxon>
        <taxon>Bacillati</taxon>
        <taxon>Bacillota</taxon>
        <taxon>Clostridia</taxon>
        <taxon>Lachnospirales</taxon>
        <taxon>Lachnospiraceae</taxon>
        <taxon>Hominiventricola</taxon>
    </lineage>
</organism>
<dbReference type="InterPro" id="IPR039552">
    <property type="entry name" value="IS66_C"/>
</dbReference>
<dbReference type="AlphaFoldDB" id="A0AAE3A4A3"/>
<keyword evidence="3" id="KW-1185">Reference proteome</keyword>
<evidence type="ECO:0000313" key="3">
    <source>
        <dbReference type="Proteomes" id="UP001198220"/>
    </source>
</evidence>
<reference evidence="2 3" key="1">
    <citation type="submission" date="2021-10" db="EMBL/GenBank/DDBJ databases">
        <title>Anaerobic single-cell dispensing facilitates the cultivation of human gut bacteria.</title>
        <authorList>
            <person name="Afrizal A."/>
        </authorList>
    </citation>
    <scope>NUCLEOTIDE SEQUENCE [LARGE SCALE GENOMIC DNA]</scope>
    <source>
        <strain evidence="2 3">CLA-AA-H276</strain>
    </source>
</reference>